<evidence type="ECO:0000256" key="3">
    <source>
        <dbReference type="ARBA" id="ARBA00022833"/>
    </source>
</evidence>
<keyword evidence="8" id="KW-1185">Reference proteome</keyword>
<proteinExistence type="predicted"/>
<name>A0AAV8T6Y6_9ROSI</name>
<dbReference type="SUPFAM" id="SSF57850">
    <property type="entry name" value="RING/U-box"/>
    <property type="match status" value="1"/>
</dbReference>
<dbReference type="Pfam" id="PF12906">
    <property type="entry name" value="RINGv"/>
    <property type="match status" value="1"/>
</dbReference>
<feature type="domain" description="RING-CH-type" evidence="6">
    <location>
        <begin position="245"/>
        <end position="319"/>
    </location>
</feature>
<evidence type="ECO:0000256" key="2">
    <source>
        <dbReference type="ARBA" id="ARBA00022771"/>
    </source>
</evidence>
<dbReference type="InterPro" id="IPR013083">
    <property type="entry name" value="Znf_RING/FYVE/PHD"/>
</dbReference>
<evidence type="ECO:0000313" key="7">
    <source>
        <dbReference type="EMBL" id="KAJ8761849.1"/>
    </source>
</evidence>
<feature type="compositionally biased region" description="Polar residues" evidence="4">
    <location>
        <begin position="11"/>
        <end position="36"/>
    </location>
</feature>
<feature type="region of interest" description="Disordered" evidence="4">
    <location>
        <begin position="1"/>
        <end position="37"/>
    </location>
</feature>
<keyword evidence="5" id="KW-0472">Membrane</keyword>
<gene>
    <name evidence="7" type="ORF">K2173_005421</name>
</gene>
<dbReference type="SMART" id="SM00744">
    <property type="entry name" value="RINGv"/>
    <property type="match status" value="1"/>
</dbReference>
<dbReference type="PROSITE" id="PS51292">
    <property type="entry name" value="ZF_RING_CH"/>
    <property type="match status" value="1"/>
</dbReference>
<reference evidence="7 8" key="1">
    <citation type="submission" date="2021-09" db="EMBL/GenBank/DDBJ databases">
        <title>Genomic insights and catalytic innovation underlie evolution of tropane alkaloids biosynthesis.</title>
        <authorList>
            <person name="Wang Y.-J."/>
            <person name="Tian T."/>
            <person name="Huang J.-P."/>
            <person name="Huang S.-X."/>
        </authorList>
    </citation>
    <scope>NUCLEOTIDE SEQUENCE [LARGE SCALE GENOMIC DNA]</scope>
    <source>
        <strain evidence="7">KIB-2018</strain>
        <tissue evidence="7">Leaf</tissue>
    </source>
</reference>
<sequence>MGRFTDEETGQNKGVRSSLAQINQDKSENVGRNFSISDDGVVPETVAVSKSGEAWSGKSENGLLKSNNSGLGSIYAVKTEEISGGRGTAQLSNEGTSRNSDDYANGTGLEAVVIVDSGEITSVRDSKERKELGDNSDEVICTCRQIEQKETGGKQRGKTIEQIEQGFDGNLSTLVDGVVPETVISIDSAENAAISDRHLEIKDNVFGSSKVTVDNSKANSLKVDKPLCVIDMKSGSVVRRGSPKDNPGGETVCRICHLDSELAVETGAANIAASFMDLIQLGCGCKDELGIAHAHCAEAWFKLKGNRICEICGEMATNITGEGDGRFLEEWNHRRFMGNGNLPDQGGGCWRGQPFCNFLMACLIIGFVLPWFFRVNMF</sequence>
<evidence type="ECO:0000256" key="5">
    <source>
        <dbReference type="SAM" id="Phobius"/>
    </source>
</evidence>
<dbReference type="AlphaFoldDB" id="A0AAV8T6Y6"/>
<dbReference type="GO" id="GO:0008270">
    <property type="term" value="F:zinc ion binding"/>
    <property type="evidence" value="ECO:0007669"/>
    <property type="project" value="UniProtKB-KW"/>
</dbReference>
<feature type="region of interest" description="Disordered" evidence="4">
    <location>
        <begin position="85"/>
        <end position="104"/>
    </location>
</feature>
<protein>
    <recommendedName>
        <fullName evidence="6">RING-CH-type domain-containing protein</fullName>
    </recommendedName>
</protein>
<organism evidence="7 8">
    <name type="scientific">Erythroxylum novogranatense</name>
    <dbReference type="NCBI Taxonomy" id="1862640"/>
    <lineage>
        <taxon>Eukaryota</taxon>
        <taxon>Viridiplantae</taxon>
        <taxon>Streptophyta</taxon>
        <taxon>Embryophyta</taxon>
        <taxon>Tracheophyta</taxon>
        <taxon>Spermatophyta</taxon>
        <taxon>Magnoliopsida</taxon>
        <taxon>eudicotyledons</taxon>
        <taxon>Gunneridae</taxon>
        <taxon>Pentapetalae</taxon>
        <taxon>rosids</taxon>
        <taxon>fabids</taxon>
        <taxon>Malpighiales</taxon>
        <taxon>Erythroxylaceae</taxon>
        <taxon>Erythroxylum</taxon>
    </lineage>
</organism>
<feature type="compositionally biased region" description="Polar residues" evidence="4">
    <location>
        <begin position="89"/>
        <end position="98"/>
    </location>
</feature>
<evidence type="ECO:0000259" key="6">
    <source>
        <dbReference type="PROSITE" id="PS51292"/>
    </source>
</evidence>
<dbReference type="PANTHER" id="PTHR46214:SF8">
    <property type="entry name" value="RING_FYVE_PHD ZINC FINGER SUPERFAMILY PROTEIN"/>
    <property type="match status" value="1"/>
</dbReference>
<dbReference type="EMBL" id="JAIWQS010000006">
    <property type="protein sequence ID" value="KAJ8761849.1"/>
    <property type="molecule type" value="Genomic_DNA"/>
</dbReference>
<dbReference type="Gene3D" id="3.30.40.10">
    <property type="entry name" value="Zinc/RING finger domain, C3HC4 (zinc finger)"/>
    <property type="match status" value="1"/>
</dbReference>
<evidence type="ECO:0000313" key="8">
    <source>
        <dbReference type="Proteomes" id="UP001159364"/>
    </source>
</evidence>
<keyword evidence="5" id="KW-0812">Transmembrane</keyword>
<dbReference type="Proteomes" id="UP001159364">
    <property type="component" value="Linkage Group LG06"/>
</dbReference>
<keyword evidence="1" id="KW-0479">Metal-binding</keyword>
<evidence type="ECO:0000256" key="4">
    <source>
        <dbReference type="SAM" id="MobiDB-lite"/>
    </source>
</evidence>
<accession>A0AAV8T6Y6</accession>
<keyword evidence="2" id="KW-0863">Zinc-finger</keyword>
<dbReference type="PANTHER" id="PTHR46214">
    <property type="entry name" value="ZINC FINGER, RING-CH-TYPE"/>
    <property type="match status" value="1"/>
</dbReference>
<keyword evidence="5" id="KW-1133">Transmembrane helix</keyword>
<dbReference type="InterPro" id="IPR011016">
    <property type="entry name" value="Znf_RING-CH"/>
</dbReference>
<keyword evidence="3" id="KW-0862">Zinc</keyword>
<evidence type="ECO:0000256" key="1">
    <source>
        <dbReference type="ARBA" id="ARBA00022723"/>
    </source>
</evidence>
<comment type="caution">
    <text evidence="7">The sequence shown here is derived from an EMBL/GenBank/DDBJ whole genome shotgun (WGS) entry which is preliminary data.</text>
</comment>
<feature type="transmembrane region" description="Helical" evidence="5">
    <location>
        <begin position="355"/>
        <end position="373"/>
    </location>
</feature>